<name>A0A654FM17_ARATH</name>
<sequence length="197" mass="22215">MDARVNDNNAIIWPCERSFPSNQVNNPLLATKSTSDVPHGTTTTCILVASSCNTRPLGSDLVSLSRTKQGSALEHHKLYMHLTKLRQSVLEASSIHDRNDNVDRELLVDREDFIYLRKLIVGWFMETATPFGIQSSTSTVGFRSGRHFTKILNLSLSLSRFLFSSKAFVLLIEEEIRPMMDKCRVLGDAKPTRTLFL</sequence>
<dbReference type="Proteomes" id="UP000426265">
    <property type="component" value="Unassembled WGS sequence"/>
</dbReference>
<protein>
    <submittedName>
        <fullName evidence="2">Uncharacterized protein</fullName>
    </submittedName>
</protein>
<accession>A0A654FM17</accession>
<dbReference type="KEGG" id="ath:AT4G05632"/>
<reference evidence="2 3" key="1">
    <citation type="submission" date="2019-11" db="EMBL/GenBank/DDBJ databases">
        <authorList>
            <person name="Jiao W.-B."/>
            <person name="Schneeberger K."/>
        </authorList>
    </citation>
    <scope>NUCLEOTIDE SEQUENCE [LARGE SCALE GENOMIC DNA]</scope>
    <source>
        <strain evidence="3">cv. An-1</strain>
    </source>
</reference>
<organism evidence="2 3">
    <name type="scientific">Arabidopsis thaliana</name>
    <name type="common">Mouse-ear cress</name>
    <dbReference type="NCBI Taxonomy" id="3702"/>
    <lineage>
        <taxon>Eukaryota</taxon>
        <taxon>Viridiplantae</taxon>
        <taxon>Streptophyta</taxon>
        <taxon>Embryophyta</taxon>
        <taxon>Tracheophyta</taxon>
        <taxon>Spermatophyta</taxon>
        <taxon>Magnoliopsida</taxon>
        <taxon>eudicotyledons</taxon>
        <taxon>Gunneridae</taxon>
        <taxon>Pentapetalae</taxon>
        <taxon>rosids</taxon>
        <taxon>malvids</taxon>
        <taxon>Brassicales</taxon>
        <taxon>Brassicaceae</taxon>
        <taxon>Camelineae</taxon>
        <taxon>Arabidopsis</taxon>
    </lineage>
</organism>
<evidence type="ECO:0000313" key="1">
    <source>
        <dbReference type="Araport" id="AT4G05632"/>
    </source>
</evidence>
<dbReference type="EMBL" id="CACRSJ010000109">
    <property type="protein sequence ID" value="VYS61910.1"/>
    <property type="molecule type" value="Genomic_DNA"/>
</dbReference>
<dbReference type="AlphaFoldDB" id="A0A654FM17"/>
<gene>
    <name evidence="1" type="ordered locus">At4g05632</name>
    <name evidence="2" type="ORF">AN1_LOCUS17339</name>
</gene>
<proteinExistence type="predicted"/>
<dbReference type="Araport" id="AT4G05632"/>
<dbReference type="GeneID" id="825937"/>
<dbReference type="RefSeq" id="NP_680611.1">
    <property type="nucleotide sequence ID" value="NM_148245.1"/>
</dbReference>
<evidence type="ECO:0000313" key="2">
    <source>
        <dbReference type="EMBL" id="VYS61910.1"/>
    </source>
</evidence>
<evidence type="ECO:0000313" key="3">
    <source>
        <dbReference type="Proteomes" id="UP000426265"/>
    </source>
</evidence>